<feature type="domain" description="FAD/NAD(P)-binding" evidence="5">
    <location>
        <begin position="42"/>
        <end position="348"/>
    </location>
</feature>
<protein>
    <recommendedName>
        <fullName evidence="5">FAD/NAD(P)-binding domain-containing protein</fullName>
    </recommendedName>
</protein>
<evidence type="ECO:0000256" key="4">
    <source>
        <dbReference type="ARBA" id="ARBA00023002"/>
    </source>
</evidence>
<evidence type="ECO:0000256" key="3">
    <source>
        <dbReference type="ARBA" id="ARBA00022827"/>
    </source>
</evidence>
<dbReference type="Gene3D" id="3.50.50.100">
    <property type="match status" value="1"/>
</dbReference>
<dbReference type="PANTHER" id="PTHR43735:SF3">
    <property type="entry name" value="FERROPTOSIS SUPPRESSOR PROTEIN 1"/>
    <property type="match status" value="1"/>
</dbReference>
<dbReference type="Proteomes" id="UP000515153">
    <property type="component" value="Unplaced"/>
</dbReference>
<dbReference type="SUPFAM" id="SSF51905">
    <property type="entry name" value="FAD/NAD(P)-binding domain"/>
    <property type="match status" value="1"/>
</dbReference>
<organism evidence="6 7">
    <name type="scientific">Pyricularia grisea</name>
    <name type="common">Crabgrass-specific blast fungus</name>
    <name type="synonym">Magnaporthe grisea</name>
    <dbReference type="NCBI Taxonomy" id="148305"/>
    <lineage>
        <taxon>Eukaryota</taxon>
        <taxon>Fungi</taxon>
        <taxon>Dikarya</taxon>
        <taxon>Ascomycota</taxon>
        <taxon>Pezizomycotina</taxon>
        <taxon>Sordariomycetes</taxon>
        <taxon>Sordariomycetidae</taxon>
        <taxon>Magnaporthales</taxon>
        <taxon>Pyriculariaceae</taxon>
        <taxon>Pyricularia</taxon>
    </lineage>
</organism>
<evidence type="ECO:0000313" key="6">
    <source>
        <dbReference type="Proteomes" id="UP000515153"/>
    </source>
</evidence>
<name>A0A6P8BCZ8_PYRGI</name>
<dbReference type="KEGG" id="pgri:PgNI_03366"/>
<keyword evidence="2" id="KW-0285">Flavoprotein</keyword>
<dbReference type="GO" id="GO:0050660">
    <property type="term" value="F:flavin adenine dinucleotide binding"/>
    <property type="evidence" value="ECO:0007669"/>
    <property type="project" value="TreeGrafter"/>
</dbReference>
<dbReference type="RefSeq" id="XP_030985045.1">
    <property type="nucleotide sequence ID" value="XM_031123421.1"/>
</dbReference>
<comment type="similarity">
    <text evidence="1">Belongs to the FAD-dependent oxidoreductase family.</text>
</comment>
<evidence type="ECO:0000256" key="1">
    <source>
        <dbReference type="ARBA" id="ARBA00006442"/>
    </source>
</evidence>
<reference evidence="7" key="2">
    <citation type="submission" date="2019-10" db="EMBL/GenBank/DDBJ databases">
        <authorList>
            <consortium name="NCBI Genome Project"/>
        </authorList>
    </citation>
    <scope>NUCLEOTIDE SEQUENCE</scope>
    <source>
        <strain evidence="7">NI907</strain>
    </source>
</reference>
<dbReference type="AlphaFoldDB" id="A0A6P8BCZ8"/>
<accession>A0A6P8BCZ8</accession>
<evidence type="ECO:0000256" key="2">
    <source>
        <dbReference type="ARBA" id="ARBA00022630"/>
    </source>
</evidence>
<evidence type="ECO:0000259" key="5">
    <source>
        <dbReference type="Pfam" id="PF07992"/>
    </source>
</evidence>
<dbReference type="GO" id="GO:0005737">
    <property type="term" value="C:cytoplasm"/>
    <property type="evidence" value="ECO:0007669"/>
    <property type="project" value="TreeGrafter"/>
</dbReference>
<dbReference type="GeneID" id="41958331"/>
<dbReference type="InterPro" id="IPR036188">
    <property type="entry name" value="FAD/NAD-bd_sf"/>
</dbReference>
<gene>
    <name evidence="7" type="ORF">PgNI_03366</name>
</gene>
<dbReference type="Pfam" id="PF07992">
    <property type="entry name" value="Pyr_redox_2"/>
    <property type="match status" value="1"/>
</dbReference>
<keyword evidence="6" id="KW-1185">Reference proteome</keyword>
<dbReference type="PRINTS" id="PR00411">
    <property type="entry name" value="PNDRDTASEI"/>
</dbReference>
<dbReference type="GO" id="GO:0004174">
    <property type="term" value="F:electron-transferring-flavoprotein dehydrogenase activity"/>
    <property type="evidence" value="ECO:0007669"/>
    <property type="project" value="TreeGrafter"/>
</dbReference>
<reference evidence="7" key="1">
    <citation type="journal article" date="2019" name="Mol. Biol. Evol.">
        <title>Blast fungal genomes show frequent chromosomal changes, gene gains and losses, and effector gene turnover.</title>
        <authorList>
            <person name="Gomez Luciano L.B."/>
            <person name="Jason Tsai I."/>
            <person name="Chuma I."/>
            <person name="Tosa Y."/>
            <person name="Chen Y.H."/>
            <person name="Li J.Y."/>
            <person name="Li M.Y."/>
            <person name="Jade Lu M.Y."/>
            <person name="Nakayashiki H."/>
            <person name="Li W.H."/>
        </authorList>
    </citation>
    <scope>NUCLEOTIDE SEQUENCE</scope>
    <source>
        <strain evidence="7">NI907</strain>
    </source>
</reference>
<dbReference type="InterPro" id="IPR023753">
    <property type="entry name" value="FAD/NAD-binding_dom"/>
</dbReference>
<keyword evidence="4" id="KW-0560">Oxidoreductase</keyword>
<sequence>MQKNFGRSSSQHTLLSSFLQPLIFCLSTLSKLVPPKMSQPKTVVVLGAAMAGVPAAQKLLTQVAPKVPGGLKVILVGPNTHVFWNLASVRGVLPGNLMPEEKLFYPIAPAFAQFSSSQFEFVVGKATTLNPETKNVLVTLSGKEGGQASERTISYDIVVVATGSSAKESMPWKIVQDIETTKTKMRDIGKDIDNAKSIVVVGGGMTGVEVAGELGQTYKGRKEITLIVKDDLPLTSDVRSDIRALIVTELKKLGVNFITSSRVTSVKDDSSTGGKTLEITSSSQNTTQTIHADVYLPTFGMEPNTEFMPAHLLDQSRRVKTNLKLRAEGHDDVYVVGDVSNLQSSSAAHLDAQVAYLIKELEARLVSGRSLSEEYKPNGGVMFAVSLGSKRGTGQMGKWKLPSIMVGFAKSRNLTTDRVPAYLKA</sequence>
<reference evidence="7" key="3">
    <citation type="submission" date="2025-08" db="UniProtKB">
        <authorList>
            <consortium name="RefSeq"/>
        </authorList>
    </citation>
    <scope>IDENTIFICATION</scope>
    <source>
        <strain evidence="7">NI907</strain>
    </source>
</reference>
<dbReference type="PRINTS" id="PR00368">
    <property type="entry name" value="FADPNR"/>
</dbReference>
<evidence type="ECO:0000313" key="7">
    <source>
        <dbReference type="RefSeq" id="XP_030985045.1"/>
    </source>
</evidence>
<keyword evidence="3" id="KW-0274">FAD</keyword>
<dbReference type="PANTHER" id="PTHR43735">
    <property type="entry name" value="APOPTOSIS-INDUCING FACTOR 1"/>
    <property type="match status" value="1"/>
</dbReference>
<proteinExistence type="inferred from homology"/>